<dbReference type="EMBL" id="MVGC01000202">
    <property type="protein sequence ID" value="RJE21833.1"/>
    <property type="molecule type" value="Genomic_DNA"/>
</dbReference>
<keyword evidence="2 6" id="KW-0812">Transmembrane</keyword>
<evidence type="ECO:0000256" key="3">
    <source>
        <dbReference type="ARBA" id="ARBA00022989"/>
    </source>
</evidence>
<sequence>MSQLSSEDDKEHRVSEELHHPGHGVATGRDSLELDRIHTYQLQQQYTVGSTRSRPPRDEWLPLGAGKPYPPSLPDPEDYVVEFEGSDDPMHPQNWPMTKRILLGSLLTFCALVVAFASAAFAPAADGAGEALGFGEEVGSLGTTLYVLGFSAGPTIWAPGSELYGRRPPLLIGMFGFSIFSIACATSKDTQTLMISRFFSGFFAASPVALVPASLSDLFNNTHRGIAIAIFYRNELSRWRFTMYIPAFVGFFAFVMLFIFSEETYAPVVLVKKAAILRRQTRNWGIHARQDELEIDFRELVTKNIARPFRLLFTEPICFLISIYMAFIYGLCYALLEAYPIIFQGVHGMSPGVGGLTFVGLIIGELSGAIFVLSLQKSYSKKLQANDNIPIPEWRLPPCIAGGIAFSGGLFWFGWTGFTPSIHWLAPTAAGVLVGFGILSIFMQCFNYLLDSYLSFAASAFAANTMMRSSVGAVFPLFTRQMFNNMGIQWAGTLLGCIAAVMVPIPLMFLIFGPWLRSKSKLAPAPQKKPEKRVV</sequence>
<evidence type="ECO:0000256" key="1">
    <source>
        <dbReference type="ARBA" id="ARBA00004141"/>
    </source>
</evidence>
<dbReference type="SUPFAM" id="SSF103473">
    <property type="entry name" value="MFS general substrate transporter"/>
    <property type="match status" value="1"/>
</dbReference>
<evidence type="ECO:0000256" key="2">
    <source>
        <dbReference type="ARBA" id="ARBA00022692"/>
    </source>
</evidence>
<name>A0A3A2ZHS1_9EURO</name>
<comment type="caution">
    <text evidence="7">The sequence shown here is derived from an EMBL/GenBank/DDBJ whole genome shotgun (WGS) entry which is preliminary data.</text>
</comment>
<dbReference type="PANTHER" id="PTHR23502:SF138">
    <property type="entry name" value="MAJOR FACILITATOR SUPERFAMILY (MFS) PROFILE DOMAIN-CONTAINING PROTEIN-RELATED"/>
    <property type="match status" value="1"/>
</dbReference>
<feature type="transmembrane region" description="Helical" evidence="6">
    <location>
        <begin position="356"/>
        <end position="375"/>
    </location>
</feature>
<proteinExistence type="predicted"/>
<gene>
    <name evidence="7" type="ORF">PHISCL_05817</name>
</gene>
<organism evidence="7 8">
    <name type="scientific">Aspergillus sclerotialis</name>
    <dbReference type="NCBI Taxonomy" id="2070753"/>
    <lineage>
        <taxon>Eukaryota</taxon>
        <taxon>Fungi</taxon>
        <taxon>Dikarya</taxon>
        <taxon>Ascomycota</taxon>
        <taxon>Pezizomycotina</taxon>
        <taxon>Eurotiomycetes</taxon>
        <taxon>Eurotiomycetidae</taxon>
        <taxon>Eurotiales</taxon>
        <taxon>Aspergillaceae</taxon>
        <taxon>Aspergillus</taxon>
        <taxon>Aspergillus subgen. Polypaecilum</taxon>
    </lineage>
</organism>
<dbReference type="Proteomes" id="UP000266188">
    <property type="component" value="Unassembled WGS sequence"/>
</dbReference>
<keyword evidence="3 6" id="KW-1133">Transmembrane helix</keyword>
<dbReference type="GO" id="GO:0005886">
    <property type="term" value="C:plasma membrane"/>
    <property type="evidence" value="ECO:0007669"/>
    <property type="project" value="TreeGrafter"/>
</dbReference>
<evidence type="ECO:0000313" key="7">
    <source>
        <dbReference type="EMBL" id="RJE21833.1"/>
    </source>
</evidence>
<protein>
    <submittedName>
        <fullName evidence="7">Sugar and other transporter</fullName>
    </submittedName>
</protein>
<feature type="transmembrane region" description="Helical" evidence="6">
    <location>
        <begin position="317"/>
        <end position="336"/>
    </location>
</feature>
<dbReference type="FunFam" id="1.20.1250.20:FF:000011">
    <property type="entry name" value="MFS multidrug transporter, putative"/>
    <property type="match status" value="1"/>
</dbReference>
<feature type="transmembrane region" description="Helical" evidence="6">
    <location>
        <begin position="198"/>
        <end position="215"/>
    </location>
</feature>
<feature type="transmembrane region" description="Helical" evidence="6">
    <location>
        <begin position="101"/>
        <end position="122"/>
    </location>
</feature>
<dbReference type="InterPro" id="IPR011701">
    <property type="entry name" value="MFS"/>
</dbReference>
<feature type="region of interest" description="Disordered" evidence="5">
    <location>
        <begin position="45"/>
        <end position="74"/>
    </location>
</feature>
<accession>A0A3A2ZHS1</accession>
<dbReference type="GO" id="GO:0022857">
    <property type="term" value="F:transmembrane transporter activity"/>
    <property type="evidence" value="ECO:0007669"/>
    <property type="project" value="InterPro"/>
</dbReference>
<feature type="compositionally biased region" description="Basic and acidic residues" evidence="5">
    <location>
        <begin position="7"/>
        <end position="20"/>
    </location>
</feature>
<dbReference type="InterPro" id="IPR036259">
    <property type="entry name" value="MFS_trans_sf"/>
</dbReference>
<feature type="transmembrane region" description="Helical" evidence="6">
    <location>
        <begin position="169"/>
        <end position="186"/>
    </location>
</feature>
<evidence type="ECO:0000256" key="5">
    <source>
        <dbReference type="SAM" id="MobiDB-lite"/>
    </source>
</evidence>
<feature type="region of interest" description="Disordered" evidence="5">
    <location>
        <begin position="1"/>
        <end position="31"/>
    </location>
</feature>
<feature type="transmembrane region" description="Helical" evidence="6">
    <location>
        <begin position="241"/>
        <end position="260"/>
    </location>
</feature>
<feature type="transmembrane region" description="Helical" evidence="6">
    <location>
        <begin position="396"/>
        <end position="415"/>
    </location>
</feature>
<keyword evidence="8" id="KW-1185">Reference proteome</keyword>
<keyword evidence="4 6" id="KW-0472">Membrane</keyword>
<comment type="subcellular location">
    <subcellularLocation>
        <location evidence="1">Membrane</location>
        <topology evidence="1">Multi-pass membrane protein</topology>
    </subcellularLocation>
</comment>
<dbReference type="Gene3D" id="1.20.1250.20">
    <property type="entry name" value="MFS general substrate transporter like domains"/>
    <property type="match status" value="1"/>
</dbReference>
<dbReference type="PANTHER" id="PTHR23502">
    <property type="entry name" value="MAJOR FACILITATOR SUPERFAMILY"/>
    <property type="match status" value="1"/>
</dbReference>
<dbReference type="CDD" id="cd17323">
    <property type="entry name" value="MFS_Tpo1_MDR_like"/>
    <property type="match status" value="1"/>
</dbReference>
<evidence type="ECO:0000256" key="4">
    <source>
        <dbReference type="ARBA" id="ARBA00023136"/>
    </source>
</evidence>
<dbReference type="Pfam" id="PF07690">
    <property type="entry name" value="MFS_1"/>
    <property type="match status" value="2"/>
</dbReference>
<evidence type="ECO:0000256" key="6">
    <source>
        <dbReference type="SAM" id="Phobius"/>
    </source>
</evidence>
<evidence type="ECO:0000313" key="8">
    <source>
        <dbReference type="Proteomes" id="UP000266188"/>
    </source>
</evidence>
<feature type="transmembrane region" description="Helical" evidence="6">
    <location>
        <begin position="490"/>
        <end position="512"/>
    </location>
</feature>
<dbReference type="STRING" id="2070753.A0A3A2ZHS1"/>
<feature type="transmembrane region" description="Helical" evidence="6">
    <location>
        <begin position="421"/>
        <end position="442"/>
    </location>
</feature>
<reference evidence="8" key="1">
    <citation type="submission" date="2017-02" db="EMBL/GenBank/DDBJ databases">
        <authorList>
            <person name="Tafer H."/>
            <person name="Lopandic K."/>
        </authorList>
    </citation>
    <scope>NUCLEOTIDE SEQUENCE [LARGE SCALE GENOMIC DNA]</scope>
    <source>
        <strain evidence="8">CBS 366.77</strain>
    </source>
</reference>
<dbReference type="OrthoDB" id="9986881at2759"/>
<dbReference type="AlphaFoldDB" id="A0A3A2ZHS1"/>